<dbReference type="Gene3D" id="2.60.120.200">
    <property type="match status" value="1"/>
</dbReference>
<dbReference type="GO" id="GO:0005975">
    <property type="term" value="P:carbohydrate metabolic process"/>
    <property type="evidence" value="ECO:0007669"/>
    <property type="project" value="InterPro"/>
</dbReference>
<dbReference type="InterPro" id="IPR006710">
    <property type="entry name" value="Glyco_hydro_43"/>
</dbReference>
<evidence type="ECO:0000313" key="8">
    <source>
        <dbReference type="EMBL" id="KAF5667162.1"/>
    </source>
</evidence>
<feature type="active site" description="Proton donor" evidence="4">
    <location>
        <position position="202"/>
    </location>
</feature>
<dbReference type="InterPro" id="IPR041542">
    <property type="entry name" value="GH43_C2"/>
</dbReference>
<dbReference type="SUPFAM" id="SSF75005">
    <property type="entry name" value="Arabinanase/levansucrase/invertase"/>
    <property type="match status" value="1"/>
</dbReference>
<dbReference type="InterPro" id="IPR013320">
    <property type="entry name" value="ConA-like_dom_sf"/>
</dbReference>
<dbReference type="GO" id="GO:0004553">
    <property type="term" value="F:hydrolase activity, hydrolyzing O-glycosyl compounds"/>
    <property type="evidence" value="ECO:0007669"/>
    <property type="project" value="InterPro"/>
</dbReference>
<evidence type="ECO:0000256" key="5">
    <source>
        <dbReference type="PIRSR" id="PIRSR606710-2"/>
    </source>
</evidence>
<dbReference type="Proteomes" id="UP000567885">
    <property type="component" value="Unassembled WGS sequence"/>
</dbReference>
<dbReference type="Pfam" id="PF04616">
    <property type="entry name" value="Glyco_hydro_43"/>
    <property type="match status" value="1"/>
</dbReference>
<protein>
    <submittedName>
        <fullName evidence="8">Murein transglycosylase</fullName>
    </submittedName>
</protein>
<dbReference type="Pfam" id="PF17851">
    <property type="entry name" value="GH43_C2"/>
    <property type="match status" value="1"/>
</dbReference>
<feature type="domain" description="Beta-xylosidase C-terminal Concanavalin A-like" evidence="7">
    <location>
        <begin position="336"/>
        <end position="506"/>
    </location>
</feature>
<comment type="similarity">
    <text evidence="1 6">Belongs to the glycosyl hydrolase 43 family.</text>
</comment>
<evidence type="ECO:0000259" key="7">
    <source>
        <dbReference type="Pfam" id="PF17851"/>
    </source>
</evidence>
<gene>
    <name evidence="8" type="ORF">FHETE_5865</name>
</gene>
<dbReference type="PANTHER" id="PTHR42812">
    <property type="entry name" value="BETA-XYLOSIDASE"/>
    <property type="match status" value="1"/>
</dbReference>
<proteinExistence type="inferred from homology"/>
<evidence type="ECO:0000256" key="6">
    <source>
        <dbReference type="RuleBase" id="RU361187"/>
    </source>
</evidence>
<feature type="active site" description="Proton acceptor" evidence="4">
    <location>
        <position position="16"/>
    </location>
</feature>
<organism evidence="8 9">
    <name type="scientific">Fusarium heterosporum</name>
    <dbReference type="NCBI Taxonomy" id="42747"/>
    <lineage>
        <taxon>Eukaryota</taxon>
        <taxon>Fungi</taxon>
        <taxon>Dikarya</taxon>
        <taxon>Ascomycota</taxon>
        <taxon>Pezizomycotina</taxon>
        <taxon>Sordariomycetes</taxon>
        <taxon>Hypocreomycetidae</taxon>
        <taxon>Hypocreales</taxon>
        <taxon>Nectriaceae</taxon>
        <taxon>Fusarium</taxon>
        <taxon>Fusarium heterosporum species complex</taxon>
    </lineage>
</organism>
<feature type="site" description="Important for catalytic activity, responsible for pKa modulation of the active site Glu and correct orientation of both the proton donor and substrate" evidence="5">
    <location>
        <position position="148"/>
    </location>
</feature>
<sequence length="518" mass="58073">MSSQPSNPIIPGFSPDPSIVKVGEWYFLVNSTFHMFPGIPVYASKDLILWKHIGNVIHRREQISLKKSDTEVNKLPGVGEVMLATGGLYAPTIRYHKGTFYVVCTNVVRVIPKAKGESDINENFIASTKDIWSGQWSDLVKFDFDGIDPSMLFDDDGKVYIQGSKSPGPFTRIAQFEVDIETGRKLSEEKILWEGTGGVYPEGPHIYKRNGWYCLMISEGGTHDEHMITMARSRDVWGPYEPCPNNPILVPASTDFYVRHTGHCDAFEDENGQWWGVCLGVRRDKTDRYNMGRESFLTTAKWTDDWLRLDSVEAVIDSSRLASANAVQGLTAVDNVDYLYIRDPSLENYDFGNGNKSLTLTSSSVDLSHPRESPTFVGKRQRVHNGQSSATVLIDSSWTNTKLKTGLACYKDEHRYLRVYYDAGDNAVGYEAINAAKDISKTEKHALDRDVDSLRFRMVYTEAEYRIEYAAGQEAWVCIATLDTIDMTGPDFVGPVIGVFALDMQGAPTVEVVDLQVE</sequence>
<dbReference type="CDD" id="cd18617">
    <property type="entry name" value="GH43_XynB-like"/>
    <property type="match status" value="1"/>
</dbReference>
<dbReference type="SUPFAM" id="SSF49899">
    <property type="entry name" value="Concanavalin A-like lectins/glucanases"/>
    <property type="match status" value="1"/>
</dbReference>
<evidence type="ECO:0000256" key="2">
    <source>
        <dbReference type="ARBA" id="ARBA00022801"/>
    </source>
</evidence>
<dbReference type="OrthoDB" id="408373at2759"/>
<comment type="caution">
    <text evidence="8">The sequence shown here is derived from an EMBL/GenBank/DDBJ whole genome shotgun (WGS) entry which is preliminary data.</text>
</comment>
<dbReference type="Gene3D" id="2.115.10.20">
    <property type="entry name" value="Glycosyl hydrolase domain, family 43"/>
    <property type="match status" value="1"/>
</dbReference>
<dbReference type="PANTHER" id="PTHR42812:SF12">
    <property type="entry name" value="BETA-XYLOSIDASE-RELATED"/>
    <property type="match status" value="1"/>
</dbReference>
<dbReference type="InterPro" id="IPR051795">
    <property type="entry name" value="Glycosyl_Hydrlase_43"/>
</dbReference>
<dbReference type="InterPro" id="IPR023296">
    <property type="entry name" value="Glyco_hydro_beta-prop_sf"/>
</dbReference>
<evidence type="ECO:0000313" key="9">
    <source>
        <dbReference type="Proteomes" id="UP000567885"/>
    </source>
</evidence>
<evidence type="ECO:0000256" key="1">
    <source>
        <dbReference type="ARBA" id="ARBA00009865"/>
    </source>
</evidence>
<dbReference type="EMBL" id="JAAGWQ010000103">
    <property type="protein sequence ID" value="KAF5667162.1"/>
    <property type="molecule type" value="Genomic_DNA"/>
</dbReference>
<dbReference type="AlphaFoldDB" id="A0A8H5TEN4"/>
<evidence type="ECO:0000256" key="3">
    <source>
        <dbReference type="ARBA" id="ARBA00023295"/>
    </source>
</evidence>
<evidence type="ECO:0000256" key="4">
    <source>
        <dbReference type="PIRSR" id="PIRSR606710-1"/>
    </source>
</evidence>
<keyword evidence="3 6" id="KW-0326">Glycosidase</keyword>
<reference evidence="8 9" key="1">
    <citation type="submission" date="2020-05" db="EMBL/GenBank/DDBJ databases">
        <title>Identification and distribution of gene clusters putatively required for synthesis of sphingolipid metabolism inhibitors in phylogenetically diverse species of the filamentous fungus Fusarium.</title>
        <authorList>
            <person name="Kim H.-S."/>
            <person name="Busman M."/>
            <person name="Brown D.W."/>
            <person name="Divon H."/>
            <person name="Uhlig S."/>
            <person name="Proctor R.H."/>
        </authorList>
    </citation>
    <scope>NUCLEOTIDE SEQUENCE [LARGE SCALE GENOMIC DNA]</scope>
    <source>
        <strain evidence="8 9">NRRL 20693</strain>
    </source>
</reference>
<accession>A0A8H5TEN4</accession>
<keyword evidence="9" id="KW-1185">Reference proteome</keyword>
<keyword evidence="2 6" id="KW-0378">Hydrolase</keyword>
<name>A0A8H5TEN4_FUSHE</name>